<evidence type="ECO:0000259" key="23">
    <source>
        <dbReference type="Pfam" id="PF04706"/>
    </source>
</evidence>
<dbReference type="Gene3D" id="2.10.80.10">
    <property type="entry name" value="Lipase, subunit A"/>
    <property type="match status" value="1"/>
</dbReference>
<evidence type="ECO:0000256" key="11">
    <source>
        <dbReference type="ARBA" id="ARBA00045581"/>
    </source>
</evidence>
<evidence type="ECO:0000313" key="25">
    <source>
        <dbReference type="EMBL" id="TWW76486.1"/>
    </source>
</evidence>
<dbReference type="InterPro" id="IPR026055">
    <property type="entry name" value="FAR"/>
</dbReference>
<keyword evidence="8 20" id="KW-0443">Lipid metabolism</keyword>
<sequence>MSGIMLLLSVSICLLCGGGSSVSLRDTLERGSVSLNEMFREVEELMEDTQHILEEAVDQITTESAKSSALNLQSNYPSETKRVMEPRQEAVQVFDETDKQCMVDEDCGDLNYCSYDMESSKCLPCIPTDMPCTKDEECCSDEMCVWGQCTANVTRGTEGTICQGQSDCRPDLCCAFQPELLFPVCNPKPGKGEYCRNHPNLLMDMLAWDQEGPRDHCPCADDVPCQPYGNDHKPRVLRHCKFSMIALVRPLKSNRLCAEKVLTNSLKRPGDIMTTIPEYYTGKNVLITGATGFMGKVLLEKLLRSCSGVRNVYVLVRSKAGQSAKARVTDMINCKLFERLQEEQPGFADKIIAVNSDLTQPELNLSKEDRSILTENVDIIFHCAATIRFNEPLKDAVQLNVLATQKMLALARRMKHLQIFIHISTAYANCDKDLIEEVVYPPPVDYGKLIDCLDWMDEELVSTLTPKLIRQHPNTYTYTKALAEYLVQQEASHLNVAIVRPSIVGASWKEPFPGWIDNFNGPSGIFIAAGKGILRTMRASNDAVADLVPVDVVINAMLAAAWYSGSQAFNRPRNIMVYNCTTGGINPFHWGEVEYHVITTFKRNPLEHAFRRPNVNLTSNHLINQYWIAVSHKAPAILYDLYLRLIGQEPSCRFSRSEDMSGTLRKLWSCKTPLAPEFPHHQLKNCINMSFKTNPLEQAFRRPNVNLRSNPFTNQYWTTVSHTLPALLYDGYLMLTGHKPRMMKTITRLHKSMMVLEYFTSHSWVWNTDNMTMLMAQMSPEDKKIFNFDVRQLHWAEYMESYCMGTKKYVLNEELSGLPAARKHLNKLRNIRYSFNAVLAVIFWRVFIARSQMARNIWYFVVSLCFKFLSYFRASSTMR</sequence>
<evidence type="ECO:0000256" key="2">
    <source>
        <dbReference type="ARBA" id="ARBA00005928"/>
    </source>
</evidence>
<dbReference type="InterPro" id="IPR047300">
    <property type="entry name" value="Dkk3_Cys2"/>
</dbReference>
<feature type="signal peptide" evidence="21">
    <location>
        <begin position="1"/>
        <end position="21"/>
    </location>
</feature>
<dbReference type="PANTHER" id="PTHR11011">
    <property type="entry name" value="MALE STERILITY PROTEIN 2-RELATED"/>
    <property type="match status" value="1"/>
</dbReference>
<dbReference type="FunFam" id="3.40.50.720:FF:000123">
    <property type="entry name" value="Fatty acyl-CoA reductase"/>
    <property type="match status" value="1"/>
</dbReference>
<dbReference type="GO" id="GO:0035336">
    <property type="term" value="P:long-chain fatty-acyl-CoA metabolic process"/>
    <property type="evidence" value="ECO:0007669"/>
    <property type="project" value="TreeGrafter"/>
</dbReference>
<evidence type="ECO:0000256" key="18">
    <source>
        <dbReference type="ARBA" id="ARBA00049928"/>
    </source>
</evidence>
<evidence type="ECO:0000256" key="6">
    <source>
        <dbReference type="ARBA" id="ARBA00022989"/>
    </source>
</evidence>
<evidence type="ECO:0000256" key="4">
    <source>
        <dbReference type="ARBA" id="ARBA00022692"/>
    </source>
</evidence>
<dbReference type="GO" id="GO:0080019">
    <property type="term" value="F:alcohol-forming very long-chain fatty acyl-CoA reductase activity"/>
    <property type="evidence" value="ECO:0007669"/>
    <property type="project" value="InterPro"/>
</dbReference>
<feature type="transmembrane region" description="Helical" evidence="20">
    <location>
        <begin position="833"/>
        <end position="851"/>
    </location>
</feature>
<comment type="subcellular location">
    <subcellularLocation>
        <location evidence="1">Peroxisome membrane</location>
        <topology evidence="1">Single-pass membrane protein</topology>
    </subcellularLocation>
</comment>
<evidence type="ECO:0000256" key="16">
    <source>
        <dbReference type="ARBA" id="ARBA00049089"/>
    </source>
</evidence>
<dbReference type="GO" id="GO:0008610">
    <property type="term" value="P:lipid biosynthetic process"/>
    <property type="evidence" value="ECO:0007669"/>
    <property type="project" value="UniProtKB-ARBA"/>
</dbReference>
<feature type="transmembrane region" description="Helical" evidence="20">
    <location>
        <begin position="857"/>
        <end position="874"/>
    </location>
</feature>
<evidence type="ECO:0000256" key="8">
    <source>
        <dbReference type="ARBA" id="ARBA00023098"/>
    </source>
</evidence>
<comment type="catalytic activity">
    <reaction evidence="14">
        <text>octadecanoyl-CoA + 2 NADPH + 2 H(+) = octadecan-1-ol + 2 NADP(+) + CoA</text>
        <dbReference type="Rhea" id="RHEA:36319"/>
        <dbReference type="ChEBI" id="CHEBI:15378"/>
        <dbReference type="ChEBI" id="CHEBI:32154"/>
        <dbReference type="ChEBI" id="CHEBI:57287"/>
        <dbReference type="ChEBI" id="CHEBI:57394"/>
        <dbReference type="ChEBI" id="CHEBI:57783"/>
        <dbReference type="ChEBI" id="CHEBI:58349"/>
        <dbReference type="EC" id="1.2.1.84"/>
    </reaction>
    <physiologicalReaction direction="left-to-right" evidence="14">
        <dbReference type="Rhea" id="RHEA:36320"/>
    </physiologicalReaction>
</comment>
<keyword evidence="9 20" id="KW-0472">Membrane</keyword>
<evidence type="ECO:0000256" key="7">
    <source>
        <dbReference type="ARBA" id="ARBA00023002"/>
    </source>
</evidence>
<comment type="catalytic activity">
    <reaction evidence="17">
        <text>18-methylnonadecanoyl-CoA + 2 NADPH + 2 H(+) = 18-methylnonadecan-1-ol + 2 NADP(+) + CoA</text>
        <dbReference type="Rhea" id="RHEA:81767"/>
        <dbReference type="ChEBI" id="CHEBI:15378"/>
        <dbReference type="ChEBI" id="CHEBI:57287"/>
        <dbReference type="ChEBI" id="CHEBI:57783"/>
        <dbReference type="ChEBI" id="CHEBI:58349"/>
        <dbReference type="ChEBI" id="CHEBI:84914"/>
        <dbReference type="ChEBI" id="CHEBI:231999"/>
    </reaction>
    <physiologicalReaction direction="left-to-right" evidence="17">
        <dbReference type="Rhea" id="RHEA:81768"/>
    </physiologicalReaction>
</comment>
<comment type="catalytic activity">
    <reaction evidence="18">
        <text>16-methylheptadecanoyl-CoA + 2 NADPH + 2 H(+) = 16-methylheptadecan-1-ol + 2 NADP(+) + CoA</text>
        <dbReference type="Rhea" id="RHEA:81763"/>
        <dbReference type="ChEBI" id="CHEBI:15378"/>
        <dbReference type="ChEBI" id="CHEBI:57287"/>
        <dbReference type="ChEBI" id="CHEBI:57783"/>
        <dbReference type="ChEBI" id="CHEBI:58349"/>
        <dbReference type="ChEBI" id="CHEBI:84911"/>
        <dbReference type="ChEBI" id="CHEBI:231998"/>
    </reaction>
    <physiologicalReaction direction="left-to-right" evidence="18">
        <dbReference type="Rhea" id="RHEA:81764"/>
    </physiologicalReaction>
</comment>
<dbReference type="CDD" id="cd05236">
    <property type="entry name" value="FAR-N_SDR_e"/>
    <property type="match status" value="1"/>
</dbReference>
<gene>
    <name evidence="25" type="ORF">D4764_13G0011480</name>
</gene>
<feature type="chain" id="PRO_5023096072" description="Fatty acyl-CoA reductase" evidence="21">
    <location>
        <begin position="22"/>
        <end position="879"/>
    </location>
</feature>
<dbReference type="Gene3D" id="3.40.50.720">
    <property type="entry name" value="NAD(P)-binding Rossmann-like Domain"/>
    <property type="match status" value="1"/>
</dbReference>
<dbReference type="Pfam" id="PF07993">
    <property type="entry name" value="NAD_binding_4"/>
    <property type="match status" value="1"/>
</dbReference>
<feature type="domain" description="Thioester reductase (TE)" evidence="24">
    <location>
        <begin position="287"/>
        <end position="557"/>
    </location>
</feature>
<comment type="catalytic activity">
    <reaction evidence="19">
        <text>eicosanoyl-CoA + 2 NADPH + 2 H(+) = eicosan-1-ol + 2 NADP(+) + CoA</text>
        <dbReference type="Rhea" id="RHEA:81727"/>
        <dbReference type="ChEBI" id="CHEBI:15378"/>
        <dbReference type="ChEBI" id="CHEBI:57287"/>
        <dbReference type="ChEBI" id="CHEBI:57380"/>
        <dbReference type="ChEBI" id="CHEBI:57783"/>
        <dbReference type="ChEBI" id="CHEBI:58349"/>
        <dbReference type="ChEBI" id="CHEBI:75627"/>
    </reaction>
    <physiologicalReaction direction="left-to-right" evidence="19">
        <dbReference type="Rhea" id="RHEA:81728"/>
    </physiologicalReaction>
</comment>
<evidence type="ECO:0000256" key="13">
    <source>
        <dbReference type="ARBA" id="ARBA00047934"/>
    </source>
</evidence>
<dbReference type="Pfam" id="PF03015">
    <property type="entry name" value="Sterile"/>
    <property type="match status" value="1"/>
</dbReference>
<comment type="catalytic activity">
    <reaction evidence="16">
        <text>a long-chain fatty acyl-CoA + 2 NADPH + 2 H(+) = a long-chain primary fatty alcohol + 2 NADP(+) + CoA</text>
        <dbReference type="Rhea" id="RHEA:52716"/>
        <dbReference type="ChEBI" id="CHEBI:15378"/>
        <dbReference type="ChEBI" id="CHEBI:57287"/>
        <dbReference type="ChEBI" id="CHEBI:57783"/>
        <dbReference type="ChEBI" id="CHEBI:58349"/>
        <dbReference type="ChEBI" id="CHEBI:77396"/>
        <dbReference type="ChEBI" id="CHEBI:83139"/>
        <dbReference type="EC" id="1.2.1.84"/>
    </reaction>
    <physiologicalReaction direction="left-to-right" evidence="16">
        <dbReference type="Rhea" id="RHEA:52717"/>
    </physiologicalReaction>
</comment>
<keyword evidence="7 20" id="KW-0560">Oxidoreductase</keyword>
<evidence type="ECO:0000256" key="20">
    <source>
        <dbReference type="RuleBase" id="RU363097"/>
    </source>
</evidence>
<comment type="function">
    <text evidence="20">Catalyzes the reduction of fatty acyl-CoA to fatty alcohols.</text>
</comment>
<comment type="catalytic activity">
    <reaction evidence="13">
        <text>(9Z)-octadecenoyl-CoA + 2 NADPH + 2 H(+) = (9Z)-octadecen-1-ol + 2 NADP(+) + CoA</text>
        <dbReference type="Rhea" id="RHEA:36323"/>
        <dbReference type="ChEBI" id="CHEBI:15378"/>
        <dbReference type="ChEBI" id="CHEBI:57287"/>
        <dbReference type="ChEBI" id="CHEBI:57387"/>
        <dbReference type="ChEBI" id="CHEBI:57783"/>
        <dbReference type="ChEBI" id="CHEBI:58349"/>
        <dbReference type="ChEBI" id="CHEBI:73504"/>
    </reaction>
    <physiologicalReaction direction="left-to-right" evidence="13">
        <dbReference type="Rhea" id="RHEA:36324"/>
    </physiologicalReaction>
</comment>
<comment type="similarity">
    <text evidence="2 20">Belongs to the fatty acyl-CoA reductase family.</text>
</comment>
<feature type="domain" description="Fatty acyl-CoA reductase C-terminal" evidence="22">
    <location>
        <begin position="722"/>
        <end position="813"/>
    </location>
</feature>
<dbReference type="InterPro" id="IPR006796">
    <property type="entry name" value="Dickkopf_N"/>
</dbReference>
<comment type="catalytic activity">
    <reaction evidence="15">
        <text>hexadecanoyl-CoA + 2 NADPH + 2 H(+) = hexadecan-1-ol + 2 NADP(+) + CoA</text>
        <dbReference type="Rhea" id="RHEA:36315"/>
        <dbReference type="ChEBI" id="CHEBI:15378"/>
        <dbReference type="ChEBI" id="CHEBI:16125"/>
        <dbReference type="ChEBI" id="CHEBI:57287"/>
        <dbReference type="ChEBI" id="CHEBI:57379"/>
        <dbReference type="ChEBI" id="CHEBI:57783"/>
        <dbReference type="ChEBI" id="CHEBI:58349"/>
        <dbReference type="EC" id="1.2.1.84"/>
    </reaction>
    <physiologicalReaction direction="left-to-right" evidence="15">
        <dbReference type="Rhea" id="RHEA:36316"/>
    </physiologicalReaction>
</comment>
<keyword evidence="5 20" id="KW-0521">NADP</keyword>
<evidence type="ECO:0000313" key="26">
    <source>
        <dbReference type="Proteomes" id="UP000324091"/>
    </source>
</evidence>
<comment type="catalytic activity">
    <reaction evidence="12">
        <text>(9Z,12Z)-octadecadienoyl-CoA + 2 NADPH + 2 H(+) = (9Z,12Z)-octadecadien-1-ol + 2 NADP(+) + CoA</text>
        <dbReference type="Rhea" id="RHEA:36363"/>
        <dbReference type="ChEBI" id="CHEBI:15378"/>
        <dbReference type="ChEBI" id="CHEBI:57287"/>
        <dbReference type="ChEBI" id="CHEBI:57383"/>
        <dbReference type="ChEBI" id="CHEBI:57783"/>
        <dbReference type="ChEBI" id="CHEBI:58349"/>
        <dbReference type="ChEBI" id="CHEBI:73534"/>
    </reaction>
    <physiologicalReaction direction="left-to-right" evidence="12">
        <dbReference type="Rhea" id="RHEA:36364"/>
    </physiologicalReaction>
</comment>
<keyword evidence="6 20" id="KW-1133">Transmembrane helix</keyword>
<dbReference type="Pfam" id="PF04706">
    <property type="entry name" value="Dickkopf_N"/>
    <property type="match status" value="1"/>
</dbReference>
<feature type="domain" description="Dickkopf N-terminal cysteine-rich" evidence="23">
    <location>
        <begin position="100"/>
        <end position="150"/>
    </location>
</feature>
<proteinExistence type="inferred from homology"/>
<evidence type="ECO:0000256" key="10">
    <source>
        <dbReference type="ARBA" id="ARBA00023140"/>
    </source>
</evidence>
<dbReference type="InterPro" id="IPR013120">
    <property type="entry name" value="FAR_NAD-bd"/>
</dbReference>
<evidence type="ECO:0000256" key="21">
    <source>
        <dbReference type="SAM" id="SignalP"/>
    </source>
</evidence>
<evidence type="ECO:0000256" key="17">
    <source>
        <dbReference type="ARBA" id="ARBA00049865"/>
    </source>
</evidence>
<comment type="function">
    <text evidence="11">Catalyzes the reduction of saturated and unsaturated C16 or C18 fatty acyl-CoA to fatty alcohols. It plays an essential role in the production of ether lipids/plasmalogens which synthesis requires fatty alcohols. In parallel, it is also required for wax monoesters production since fatty alcohols also constitute a substrate for their synthesis.</text>
</comment>
<evidence type="ECO:0000256" key="5">
    <source>
        <dbReference type="ARBA" id="ARBA00022857"/>
    </source>
</evidence>
<dbReference type="EMBL" id="RHFK02000005">
    <property type="protein sequence ID" value="TWW76486.1"/>
    <property type="molecule type" value="Genomic_DNA"/>
</dbReference>
<evidence type="ECO:0000256" key="19">
    <source>
        <dbReference type="ARBA" id="ARBA00049930"/>
    </source>
</evidence>
<evidence type="ECO:0000256" key="14">
    <source>
        <dbReference type="ARBA" id="ARBA00047991"/>
    </source>
</evidence>
<protein>
    <recommendedName>
        <fullName evidence="20">Fatty acyl-CoA reductase</fullName>
        <ecNumber evidence="20">1.2.1.84</ecNumber>
    </recommendedName>
</protein>
<keyword evidence="4 20" id="KW-0812">Transmembrane</keyword>
<evidence type="ECO:0000256" key="12">
    <source>
        <dbReference type="ARBA" id="ARBA00047362"/>
    </source>
</evidence>
<dbReference type="PANTHER" id="PTHR11011:SF119">
    <property type="entry name" value="FATTY ACYL-COA REDUCTASE 1"/>
    <property type="match status" value="1"/>
</dbReference>
<keyword evidence="10" id="KW-0576">Peroxisome</keyword>
<name>A0A5C6PB86_9TELE</name>
<evidence type="ECO:0000256" key="9">
    <source>
        <dbReference type="ARBA" id="ARBA00023136"/>
    </source>
</evidence>
<accession>A0A5C6PB86</accession>
<evidence type="ECO:0000256" key="3">
    <source>
        <dbReference type="ARBA" id="ARBA00022516"/>
    </source>
</evidence>
<reference evidence="25 26" key="1">
    <citation type="submission" date="2019-04" db="EMBL/GenBank/DDBJ databases">
        <title>Chromosome genome assembly for Takifugu flavidus.</title>
        <authorList>
            <person name="Xiao S."/>
        </authorList>
    </citation>
    <scope>NUCLEOTIDE SEQUENCE [LARGE SCALE GENOMIC DNA]</scope>
    <source>
        <strain evidence="25">HTHZ2018</strain>
        <tissue evidence="25">Muscle</tissue>
    </source>
</reference>
<evidence type="ECO:0000256" key="1">
    <source>
        <dbReference type="ARBA" id="ARBA00004549"/>
    </source>
</evidence>
<evidence type="ECO:0000259" key="22">
    <source>
        <dbReference type="Pfam" id="PF03015"/>
    </source>
</evidence>
<dbReference type="AlphaFoldDB" id="A0A5C6PB86"/>
<dbReference type="EC" id="1.2.1.84" evidence="20"/>
<dbReference type="GO" id="GO:0030178">
    <property type="term" value="P:negative regulation of Wnt signaling pathway"/>
    <property type="evidence" value="ECO:0007669"/>
    <property type="project" value="InterPro"/>
</dbReference>
<dbReference type="CDD" id="cd09071">
    <property type="entry name" value="FAR_C"/>
    <property type="match status" value="1"/>
</dbReference>
<evidence type="ECO:0000259" key="24">
    <source>
        <dbReference type="Pfam" id="PF07993"/>
    </source>
</evidence>
<dbReference type="GO" id="GO:0005778">
    <property type="term" value="C:peroxisomal membrane"/>
    <property type="evidence" value="ECO:0007669"/>
    <property type="project" value="UniProtKB-SubCell"/>
</dbReference>
<dbReference type="GO" id="GO:0102965">
    <property type="term" value="F:alcohol-forming long-chain fatty acyl-CoA reductase activity"/>
    <property type="evidence" value="ECO:0007669"/>
    <property type="project" value="UniProtKB-EC"/>
</dbReference>
<dbReference type="SUPFAM" id="SSF51735">
    <property type="entry name" value="NAD(P)-binding Rossmann-fold domains"/>
    <property type="match status" value="1"/>
</dbReference>
<keyword evidence="26" id="KW-1185">Reference proteome</keyword>
<dbReference type="CDD" id="cd23274">
    <property type="entry name" value="Dkk3_Cys2"/>
    <property type="match status" value="1"/>
</dbReference>
<dbReference type="InterPro" id="IPR033640">
    <property type="entry name" value="FAR_C"/>
</dbReference>
<dbReference type="Proteomes" id="UP000324091">
    <property type="component" value="Chromosome 13"/>
</dbReference>
<keyword evidence="21" id="KW-0732">Signal</keyword>
<dbReference type="GO" id="GO:0005576">
    <property type="term" value="C:extracellular region"/>
    <property type="evidence" value="ECO:0007669"/>
    <property type="project" value="InterPro"/>
</dbReference>
<organism evidence="25 26">
    <name type="scientific">Takifugu flavidus</name>
    <name type="common">sansaifugu</name>
    <dbReference type="NCBI Taxonomy" id="433684"/>
    <lineage>
        <taxon>Eukaryota</taxon>
        <taxon>Metazoa</taxon>
        <taxon>Chordata</taxon>
        <taxon>Craniata</taxon>
        <taxon>Vertebrata</taxon>
        <taxon>Euteleostomi</taxon>
        <taxon>Actinopterygii</taxon>
        <taxon>Neopterygii</taxon>
        <taxon>Teleostei</taxon>
        <taxon>Neoteleostei</taxon>
        <taxon>Acanthomorphata</taxon>
        <taxon>Eupercaria</taxon>
        <taxon>Tetraodontiformes</taxon>
        <taxon>Tetradontoidea</taxon>
        <taxon>Tetraodontidae</taxon>
        <taxon>Takifugu</taxon>
    </lineage>
</organism>
<comment type="caution">
    <text evidence="25">The sequence shown here is derived from an EMBL/GenBank/DDBJ whole genome shotgun (WGS) entry which is preliminary data.</text>
</comment>
<evidence type="ECO:0000256" key="15">
    <source>
        <dbReference type="ARBA" id="ARBA00048521"/>
    </source>
</evidence>
<keyword evidence="3 20" id="KW-0444">Lipid biosynthesis</keyword>
<dbReference type="InterPro" id="IPR036291">
    <property type="entry name" value="NAD(P)-bd_dom_sf"/>
</dbReference>